<feature type="compositionally biased region" description="Polar residues" evidence="1">
    <location>
        <begin position="535"/>
        <end position="550"/>
    </location>
</feature>
<reference evidence="3" key="1">
    <citation type="submission" date="2023-03" db="EMBL/GenBank/DDBJ databases">
        <title>Electrophorus voltai genome.</title>
        <authorList>
            <person name="Bian C."/>
        </authorList>
    </citation>
    <scope>NUCLEOTIDE SEQUENCE</scope>
    <source>
        <strain evidence="3">CB-2022</strain>
        <tissue evidence="3">Muscle</tissue>
    </source>
</reference>
<evidence type="ECO:0000313" key="3">
    <source>
        <dbReference type="EMBL" id="KAK1787444.1"/>
    </source>
</evidence>
<feature type="compositionally biased region" description="Pro residues" evidence="1">
    <location>
        <begin position="975"/>
        <end position="993"/>
    </location>
</feature>
<dbReference type="GO" id="GO:0005813">
    <property type="term" value="C:centrosome"/>
    <property type="evidence" value="ECO:0007669"/>
    <property type="project" value="TreeGrafter"/>
</dbReference>
<organism evidence="3 4">
    <name type="scientific">Electrophorus voltai</name>
    <dbReference type="NCBI Taxonomy" id="2609070"/>
    <lineage>
        <taxon>Eukaryota</taxon>
        <taxon>Metazoa</taxon>
        <taxon>Chordata</taxon>
        <taxon>Craniata</taxon>
        <taxon>Vertebrata</taxon>
        <taxon>Euteleostomi</taxon>
        <taxon>Actinopterygii</taxon>
        <taxon>Neopterygii</taxon>
        <taxon>Teleostei</taxon>
        <taxon>Ostariophysi</taxon>
        <taxon>Gymnotiformes</taxon>
        <taxon>Gymnotoidei</taxon>
        <taxon>Gymnotidae</taxon>
        <taxon>Electrophorus</taxon>
    </lineage>
</organism>
<feature type="compositionally biased region" description="Acidic residues" evidence="1">
    <location>
        <begin position="124"/>
        <end position="136"/>
    </location>
</feature>
<comment type="caution">
    <text evidence="3">The sequence shown here is derived from an EMBL/GenBank/DDBJ whole genome shotgun (WGS) entry which is preliminary data.</text>
</comment>
<feature type="compositionally biased region" description="Polar residues" evidence="1">
    <location>
        <begin position="1189"/>
        <end position="1202"/>
    </location>
</feature>
<proteinExistence type="predicted"/>
<protein>
    <recommendedName>
        <fullName evidence="2">AKNA domain-containing protein</fullName>
    </recommendedName>
</protein>
<feature type="region of interest" description="Disordered" evidence="1">
    <location>
        <begin position="68"/>
        <end position="248"/>
    </location>
</feature>
<feature type="compositionally biased region" description="Low complexity" evidence="1">
    <location>
        <begin position="841"/>
        <end position="853"/>
    </location>
</feature>
<feature type="region of interest" description="Disordered" evidence="1">
    <location>
        <begin position="724"/>
        <end position="746"/>
    </location>
</feature>
<feature type="region of interest" description="Disordered" evidence="1">
    <location>
        <begin position="278"/>
        <end position="439"/>
    </location>
</feature>
<dbReference type="EMBL" id="JAROKS010000023">
    <property type="protein sequence ID" value="KAK1787444.1"/>
    <property type="molecule type" value="Genomic_DNA"/>
</dbReference>
<feature type="region of interest" description="Disordered" evidence="1">
    <location>
        <begin position="1"/>
        <end position="31"/>
    </location>
</feature>
<sequence>MERLRSSTRAGVPVWTPAPGYTSPPSPVRSQRSWLELQDADFHSHMDENGIIGFREGLGEMGEEEAFGVEEEDLLWDAGTPEPEDSPPRALDVTSSEPPSRSTRDGSSTHNEGDGSFALGNWSGDEEGQNFEEEDIESLKIYRPQPGFNPERAGLPAITSDEGKVHREQSVPLPGQMNPQYDWKQSQDDDSRGTTVKSHKADRKASETGSPSQNGFGDMHVLNEKRSVSSPLSSTGTPHASVVSHLPQLSSEVQASNCEAEPFPEQFIDCTPEPQRFSHALRPYQPVRHAEEEPEVDATPLSTTSSHGSKIQPGRSSKGKEASAELERPSPAPHQSHQQPSVPCPQSVRSTSWQARQQRATGRSSSTDSSPLSTPHHIQHQSYRSPETSHLTDVRKGQLSHPLPDFSKVEPRVRFPKNGYKAPMSGKPPRKRDSKPEAPLVFKSPADIVREVLLSSTEGLSSTPAPEDSHRHLNFTLPEEFRCPLKASALVQQLQVSLHSDPPKHSALSGVFHKGSKVMTLSFPQAQRALLSTSTVHPNQQTFSSGSIRGTATHPPVDSVSSRQSESLSASQLAQALTKQTQMLQLQIDEFEEFLKNGRLEPYERMEGLNTLARGLDSVERAYLGSRDHGLQRQKLTGGRSSPFDSDRELEGLIFHLGMRLEELREWVEQTEQNRPTSEPGPSPPPHAHQRSGSVKETEPQPEVAEPGPVSAAHADVMAGVEVSSVSGENDGLREEGEEEAHPSVFPSLHHKHQWVEKDFSNLMDRYWKCRQLSKVLNRGITEETRDTLEFRNSPLRTARNDGIEDELQWKTNDQQDSSKPAELAQVVNSMETLPASVLPGQQASGSRSAGSRKSCSTLGGSATMEKRSRRTLGAPPQDGVRSPETDSGFVGSDSSRVTPATYSPIQKRAAVRVTKPSVTKKHRRKAEAVSLGGQPDPIHTRASSGRSAHHASPAGGAPDSTEVGGEAGRWSAPSPSPCPAPRCWPGHAPQPWPSSGIREVEQQGGSDSEHARSEPKPWTSKYIPASPAAERGTRANIDPGTVPCMRSQHRGTSADGSEESGDVDYEYDDDEESRGPAPLCRRCMARRTRASAPDESSNQREAWPLSSTRKEKRGVFLAAAPPPPVLGSVPVLHCVPVCPSVLYPAIPVALSSHPKPLYLPQSEDRGHRSRVRGHHRRSLSTGMWLAPSTPQNRTTAASGSTRKVPWHTTHSLTSGLRPPSPPVRLVICGGLKELDYRNKAYGNQIVL</sequence>
<feature type="compositionally biased region" description="Basic and acidic residues" evidence="1">
    <location>
        <begin position="318"/>
        <end position="328"/>
    </location>
</feature>
<dbReference type="Proteomes" id="UP001239994">
    <property type="component" value="Unassembled WGS sequence"/>
</dbReference>
<feature type="compositionally biased region" description="Polar residues" evidence="1">
    <location>
        <begin position="228"/>
        <end position="238"/>
    </location>
</feature>
<dbReference type="GO" id="GO:0021849">
    <property type="term" value="P:neuroblast division in subventricular zone"/>
    <property type="evidence" value="ECO:0007669"/>
    <property type="project" value="TreeGrafter"/>
</dbReference>
<dbReference type="Pfam" id="PF12443">
    <property type="entry name" value="AKNA"/>
    <property type="match status" value="1"/>
</dbReference>
<feature type="compositionally biased region" description="Polar residues" evidence="1">
    <location>
        <begin position="893"/>
        <end position="905"/>
    </location>
</feature>
<evidence type="ECO:0000256" key="1">
    <source>
        <dbReference type="SAM" id="MobiDB-lite"/>
    </source>
</evidence>
<dbReference type="GO" id="GO:0001837">
    <property type="term" value="P:epithelial to mesenchymal transition"/>
    <property type="evidence" value="ECO:0007669"/>
    <property type="project" value="TreeGrafter"/>
</dbReference>
<feature type="region of interest" description="Disordered" evidence="1">
    <location>
        <begin position="535"/>
        <end position="566"/>
    </location>
</feature>
<feature type="compositionally biased region" description="Acidic residues" evidence="1">
    <location>
        <begin position="1057"/>
        <end position="1073"/>
    </location>
</feature>
<dbReference type="GO" id="GO:0060234">
    <property type="term" value="P:neuroblast delamination"/>
    <property type="evidence" value="ECO:0007669"/>
    <property type="project" value="TreeGrafter"/>
</dbReference>
<evidence type="ECO:0000313" key="4">
    <source>
        <dbReference type="Proteomes" id="UP001239994"/>
    </source>
</evidence>
<dbReference type="PANTHER" id="PTHR21510:SF15">
    <property type="entry name" value="MICROTUBULE ORGANIZATION PROTEIN AKNA"/>
    <property type="match status" value="1"/>
</dbReference>
<feature type="compositionally biased region" description="Polar residues" evidence="1">
    <location>
        <begin position="349"/>
        <end position="363"/>
    </location>
</feature>
<dbReference type="InterPro" id="IPR022150">
    <property type="entry name" value="AKNA_dom"/>
</dbReference>
<keyword evidence="4" id="KW-1185">Reference proteome</keyword>
<feature type="region of interest" description="Disordered" evidence="1">
    <location>
        <begin position="797"/>
        <end position="823"/>
    </location>
</feature>
<gene>
    <name evidence="3" type="ORF">P4O66_002922</name>
</gene>
<feature type="compositionally biased region" description="Polar residues" evidence="1">
    <location>
        <begin position="810"/>
        <end position="819"/>
    </location>
</feature>
<feature type="region of interest" description="Disordered" evidence="1">
    <location>
        <begin position="1161"/>
        <end position="1218"/>
    </location>
</feature>
<dbReference type="PANTHER" id="PTHR21510">
    <property type="entry name" value="AKNA DOMAIN-CONTAINING PROTEIN"/>
    <property type="match status" value="1"/>
</dbReference>
<feature type="compositionally biased region" description="Low complexity" evidence="1">
    <location>
        <begin position="333"/>
        <end position="348"/>
    </location>
</feature>
<name>A0AAD9DP20_9TELE</name>
<feature type="region of interest" description="Disordered" evidence="1">
    <location>
        <begin position="838"/>
        <end position="1110"/>
    </location>
</feature>
<evidence type="ECO:0000259" key="2">
    <source>
        <dbReference type="Pfam" id="PF12443"/>
    </source>
</evidence>
<dbReference type="AlphaFoldDB" id="A0AAD9DP20"/>
<feature type="compositionally biased region" description="Polar residues" evidence="1">
    <location>
        <begin position="300"/>
        <end position="309"/>
    </location>
</feature>
<feature type="domain" description="AKNA" evidence="2">
    <location>
        <begin position="620"/>
        <end position="674"/>
    </location>
</feature>
<dbReference type="InterPro" id="IPR052655">
    <property type="entry name" value="AKNA_Centrosome-Trans_reg"/>
</dbReference>
<feature type="region of interest" description="Disordered" evidence="1">
    <location>
        <begin position="669"/>
        <end position="711"/>
    </location>
</feature>
<feature type="compositionally biased region" description="Basic residues" evidence="1">
    <location>
        <begin position="1168"/>
        <end position="1179"/>
    </location>
</feature>
<feature type="compositionally biased region" description="Low complexity" evidence="1">
    <location>
        <begin position="364"/>
        <end position="375"/>
    </location>
</feature>
<feature type="compositionally biased region" description="Polar residues" evidence="1">
    <location>
        <begin position="380"/>
        <end position="389"/>
    </location>
</feature>
<accession>A0AAD9DP20</accession>
<feature type="compositionally biased region" description="Polar residues" evidence="1">
    <location>
        <begin position="93"/>
        <end position="110"/>
    </location>
</feature>
<feature type="compositionally biased region" description="Low complexity" evidence="1">
    <location>
        <begin position="942"/>
        <end position="959"/>
    </location>
</feature>